<dbReference type="InterPro" id="IPR011990">
    <property type="entry name" value="TPR-like_helical_dom_sf"/>
</dbReference>
<organism evidence="1">
    <name type="scientific">hydrothermal vent metagenome</name>
    <dbReference type="NCBI Taxonomy" id="652676"/>
    <lineage>
        <taxon>unclassified sequences</taxon>
        <taxon>metagenomes</taxon>
        <taxon>ecological metagenomes</taxon>
    </lineage>
</organism>
<dbReference type="SUPFAM" id="SSF48452">
    <property type="entry name" value="TPR-like"/>
    <property type="match status" value="1"/>
</dbReference>
<evidence type="ECO:0000313" key="1">
    <source>
        <dbReference type="EMBL" id="VAW87788.1"/>
    </source>
</evidence>
<reference evidence="1" key="1">
    <citation type="submission" date="2018-06" db="EMBL/GenBank/DDBJ databases">
        <authorList>
            <person name="Zhirakovskaya E."/>
        </authorList>
    </citation>
    <scope>NUCLEOTIDE SEQUENCE</scope>
</reference>
<gene>
    <name evidence="1" type="ORF">MNBD_GAMMA17-848</name>
</gene>
<dbReference type="AlphaFoldDB" id="A0A3B0Z3H9"/>
<protein>
    <submittedName>
        <fullName evidence="1">Uncharacterized protein</fullName>
    </submittedName>
</protein>
<sequence>MLVSLLSSMTLQAETLSSPLLSENLQQLDQRYRALSFELYQHYVDPDGGGMGAISGPMRLETLVGPMQLEIKVRKYLQDDEPIKAIATIFQNKELVLKKVKRSTIIGFVELMLDHNEWQMAIELYEHVKKTGLEFQATNTAYLFAKFHFRRNEWALCLAALQQISKGKVSATHMDFYNLMYGVSLQQEGHYADAIEYYRLITPASEYQLYATLNEVGSQLSRDGELAQAQQLKAHVVNEMLPMSEEMRDYLSLMAGYHFLENQEYEAAREAFGRVSMKSRYFNRALLGVAFAATRQALYSRAFSYTTILKSKGSTGLAADEAYLLSAYILAKSRRFQAASTAYSGAVDYYSERIKSVDSFLNQELDSESVFNLASDINLMREYPEARSLFDNMKNLGIFLVRSELFMQDRDYYQQIRELYSDYTVIVEEMVRNYIVKRRAHLENYLSQSRFGLIQMFDTGVERDD</sequence>
<proteinExistence type="predicted"/>
<name>A0A3B0Z3H9_9ZZZZ</name>
<accession>A0A3B0Z3H9</accession>
<dbReference type="EMBL" id="UOFQ01000076">
    <property type="protein sequence ID" value="VAW87788.1"/>
    <property type="molecule type" value="Genomic_DNA"/>
</dbReference>
<dbReference type="Gene3D" id="1.25.40.10">
    <property type="entry name" value="Tetratricopeptide repeat domain"/>
    <property type="match status" value="1"/>
</dbReference>